<evidence type="ECO:0000256" key="6">
    <source>
        <dbReference type="ARBA" id="ARBA00023136"/>
    </source>
</evidence>
<evidence type="ECO:0000313" key="10">
    <source>
        <dbReference type="Proteomes" id="UP000095746"/>
    </source>
</evidence>
<dbReference type="CDD" id="cd06261">
    <property type="entry name" value="TM_PBP2"/>
    <property type="match status" value="1"/>
</dbReference>
<dbReference type="Gene3D" id="1.10.3720.10">
    <property type="entry name" value="MetI-like"/>
    <property type="match status" value="1"/>
</dbReference>
<feature type="transmembrane region" description="Helical" evidence="7">
    <location>
        <begin position="230"/>
        <end position="258"/>
    </location>
</feature>
<dbReference type="GO" id="GO:0005886">
    <property type="term" value="C:plasma membrane"/>
    <property type="evidence" value="ECO:0007669"/>
    <property type="project" value="UniProtKB-SubCell"/>
</dbReference>
<feature type="transmembrane region" description="Helical" evidence="7">
    <location>
        <begin position="278"/>
        <end position="302"/>
    </location>
</feature>
<dbReference type="GO" id="GO:0055085">
    <property type="term" value="P:transmembrane transport"/>
    <property type="evidence" value="ECO:0007669"/>
    <property type="project" value="InterPro"/>
</dbReference>
<protein>
    <submittedName>
        <fullName evidence="9">Dipeptide transport system permease protein dppB</fullName>
    </submittedName>
</protein>
<name>A0A174D7R4_FLAPL</name>
<comment type="subcellular location">
    <subcellularLocation>
        <location evidence="1 7">Cell membrane</location>
        <topology evidence="1 7">Multi-pass membrane protein</topology>
    </subcellularLocation>
</comment>
<dbReference type="Pfam" id="PF00528">
    <property type="entry name" value="BPD_transp_1"/>
    <property type="match status" value="1"/>
</dbReference>
<keyword evidence="5 7" id="KW-1133">Transmembrane helix</keyword>
<evidence type="ECO:0000259" key="8">
    <source>
        <dbReference type="PROSITE" id="PS50928"/>
    </source>
</evidence>
<dbReference type="Proteomes" id="UP000095746">
    <property type="component" value="Unassembled WGS sequence"/>
</dbReference>
<keyword evidence="2 7" id="KW-0813">Transport</keyword>
<dbReference type="RefSeq" id="WP_035299097.1">
    <property type="nucleotide sequence ID" value="NZ_JADMOW010000028.1"/>
</dbReference>
<feature type="transmembrane region" description="Helical" evidence="7">
    <location>
        <begin position="169"/>
        <end position="189"/>
    </location>
</feature>
<gene>
    <name evidence="9" type="primary">dppB_3</name>
    <name evidence="9" type="ORF">ERS852411_01138</name>
</gene>
<keyword evidence="6 7" id="KW-0472">Membrane</keyword>
<evidence type="ECO:0000256" key="3">
    <source>
        <dbReference type="ARBA" id="ARBA00022475"/>
    </source>
</evidence>
<evidence type="ECO:0000256" key="4">
    <source>
        <dbReference type="ARBA" id="ARBA00022692"/>
    </source>
</evidence>
<organism evidence="9 10">
    <name type="scientific">Flavonifractor plautii</name>
    <name type="common">Fusobacterium plautii</name>
    <dbReference type="NCBI Taxonomy" id="292800"/>
    <lineage>
        <taxon>Bacteria</taxon>
        <taxon>Bacillati</taxon>
        <taxon>Bacillota</taxon>
        <taxon>Clostridia</taxon>
        <taxon>Eubacteriales</taxon>
        <taxon>Oscillospiraceae</taxon>
        <taxon>Flavonifractor</taxon>
    </lineage>
</organism>
<evidence type="ECO:0000256" key="7">
    <source>
        <dbReference type="RuleBase" id="RU363032"/>
    </source>
</evidence>
<evidence type="ECO:0000313" key="9">
    <source>
        <dbReference type="EMBL" id="CUO20329.1"/>
    </source>
</evidence>
<feature type="transmembrane region" description="Helical" evidence="7">
    <location>
        <begin position="9"/>
        <end position="27"/>
    </location>
</feature>
<dbReference type="SUPFAM" id="SSF161098">
    <property type="entry name" value="MetI-like"/>
    <property type="match status" value="1"/>
</dbReference>
<feature type="domain" description="ABC transmembrane type-1" evidence="8">
    <location>
        <begin position="95"/>
        <end position="299"/>
    </location>
</feature>
<sequence length="322" mass="35348">MLRYIVRRLLMMIPVLIGATLIVFAIMDSSPGDPALSKVGVEASPEQVEELRESMGLNDPFFIRYGRFLLGLLHGDLGTSYKNDLSVMEQVMSRLPNTFILSFAALLFAMAVGIPVGIISARRQYTIFDNITMLLTLIGAAAPHFWLGLMGVIIFAVNLGWLPAAYSGSSPYLLCLILPMLTLGLNSTATITRMTRSAMLDVMNQDYIDTARAKGVSEKRVTFVHMLRNALIPIITVVGLQFGSLLGGAVTTETIFAWPGIGRFIVESISNKDTPCVLGAVVMLAVIVTCINLLVDIIYAFVDPRIKSQYKSIKRRTRHGED</sequence>
<dbReference type="InterPro" id="IPR035906">
    <property type="entry name" value="MetI-like_sf"/>
</dbReference>
<dbReference type="InterPro" id="IPR045621">
    <property type="entry name" value="BPD_transp_1_N"/>
</dbReference>
<keyword evidence="3" id="KW-1003">Cell membrane</keyword>
<dbReference type="PROSITE" id="PS50928">
    <property type="entry name" value="ABC_TM1"/>
    <property type="match status" value="1"/>
</dbReference>
<dbReference type="PANTHER" id="PTHR43163:SF6">
    <property type="entry name" value="DIPEPTIDE TRANSPORT SYSTEM PERMEASE PROTEIN DPPB-RELATED"/>
    <property type="match status" value="1"/>
</dbReference>
<evidence type="ECO:0000256" key="2">
    <source>
        <dbReference type="ARBA" id="ARBA00022448"/>
    </source>
</evidence>
<evidence type="ECO:0000256" key="1">
    <source>
        <dbReference type="ARBA" id="ARBA00004651"/>
    </source>
</evidence>
<feature type="transmembrane region" description="Helical" evidence="7">
    <location>
        <begin position="131"/>
        <end position="157"/>
    </location>
</feature>
<dbReference type="InterPro" id="IPR000515">
    <property type="entry name" value="MetI-like"/>
</dbReference>
<dbReference type="Pfam" id="PF19300">
    <property type="entry name" value="BPD_transp_1_N"/>
    <property type="match status" value="1"/>
</dbReference>
<keyword evidence="4 7" id="KW-0812">Transmembrane</keyword>
<dbReference type="AlphaFoldDB" id="A0A174D7R4"/>
<dbReference type="EMBL" id="CYZT01000057">
    <property type="protein sequence ID" value="CUO20329.1"/>
    <property type="molecule type" value="Genomic_DNA"/>
</dbReference>
<comment type="similarity">
    <text evidence="7">Belongs to the binding-protein-dependent transport system permease family.</text>
</comment>
<evidence type="ECO:0000256" key="5">
    <source>
        <dbReference type="ARBA" id="ARBA00022989"/>
    </source>
</evidence>
<reference evidence="9 10" key="1">
    <citation type="submission" date="2015-09" db="EMBL/GenBank/DDBJ databases">
        <authorList>
            <consortium name="Pathogen Informatics"/>
        </authorList>
    </citation>
    <scope>NUCLEOTIDE SEQUENCE [LARGE SCALE GENOMIC DNA]</scope>
    <source>
        <strain evidence="9 10">2789STDY5608854</strain>
    </source>
</reference>
<feature type="transmembrane region" description="Helical" evidence="7">
    <location>
        <begin position="99"/>
        <end position="119"/>
    </location>
</feature>
<accession>A0A174D7R4</accession>
<proteinExistence type="inferred from homology"/>
<dbReference type="PANTHER" id="PTHR43163">
    <property type="entry name" value="DIPEPTIDE TRANSPORT SYSTEM PERMEASE PROTEIN DPPB-RELATED"/>
    <property type="match status" value="1"/>
</dbReference>